<evidence type="ECO:0000313" key="1">
    <source>
        <dbReference type="EMBL" id="GAB78220.1"/>
    </source>
</evidence>
<dbReference type="Proteomes" id="UP000008495">
    <property type="component" value="Unassembled WGS sequence"/>
</dbReference>
<keyword evidence="2" id="KW-1185">Reference proteome</keyword>
<evidence type="ECO:0000313" key="2">
    <source>
        <dbReference type="Proteomes" id="UP000008495"/>
    </source>
</evidence>
<reference evidence="1 2" key="1">
    <citation type="submission" date="2012-08" db="EMBL/GenBank/DDBJ databases">
        <title>Whole genome shotgun sequence of Austwickia chelonae NBRC 105200.</title>
        <authorList>
            <person name="Yoshida I."/>
            <person name="Hosoyama A."/>
            <person name="Tsuchikane K."/>
            <person name="Katsumata H."/>
            <person name="Ando Y."/>
            <person name="Ohji S."/>
            <person name="Hamada M."/>
            <person name="Tamura T."/>
            <person name="Yamazoe A."/>
            <person name="Yamazaki S."/>
            <person name="Fujita N."/>
        </authorList>
    </citation>
    <scope>NUCLEOTIDE SEQUENCE [LARGE SCALE GENOMIC DNA]</scope>
    <source>
        <strain evidence="1 2">NBRC 105200</strain>
    </source>
</reference>
<dbReference type="STRING" id="100225.SAMN05421595_0735"/>
<proteinExistence type="predicted"/>
<comment type="caution">
    <text evidence="1">The sequence shown here is derived from an EMBL/GenBank/DDBJ whole genome shotgun (WGS) entry which is preliminary data.</text>
</comment>
<name>K6VSA5_9MICO</name>
<protein>
    <submittedName>
        <fullName evidence="1">Uncharacterized protein</fullName>
    </submittedName>
</protein>
<dbReference type="AlphaFoldDB" id="K6VSA5"/>
<dbReference type="EMBL" id="BAGZ01000008">
    <property type="protein sequence ID" value="GAB78220.1"/>
    <property type="molecule type" value="Genomic_DNA"/>
</dbReference>
<organism evidence="1 2">
    <name type="scientific">Austwickia chelonae NBRC 105200</name>
    <dbReference type="NCBI Taxonomy" id="1184607"/>
    <lineage>
        <taxon>Bacteria</taxon>
        <taxon>Bacillati</taxon>
        <taxon>Actinomycetota</taxon>
        <taxon>Actinomycetes</taxon>
        <taxon>Micrococcales</taxon>
        <taxon>Dermatophilaceae</taxon>
        <taxon>Austwickia</taxon>
    </lineage>
</organism>
<gene>
    <name evidence="1" type="ORF">AUCHE_08_04660</name>
</gene>
<sequence length="106" mass="12100">MTQARAYDIIACRSAYQTYMTWRATGRPGKLEKLPVPQKRKTQGFITIDDENNKRIEMANSHDIEGFKESMIGQLKCGKEIPVNPKDHQGKTIEKALMETTSQEAR</sequence>
<accession>K6VSA5</accession>